<evidence type="ECO:0000256" key="2">
    <source>
        <dbReference type="ARBA" id="ARBA00012076"/>
    </source>
</evidence>
<dbReference type="EC" id="4.2.1.17" evidence="2"/>
<accession>A0A5K3F7H9</accession>
<dbReference type="Pfam" id="PF00378">
    <property type="entry name" value="ECH_1"/>
    <property type="match status" value="1"/>
</dbReference>
<dbReference type="AlphaFoldDB" id="A0A5K3F7H9"/>
<name>A0A5K3F7H9_MESCO</name>
<reference evidence="5" key="1">
    <citation type="submission" date="2019-11" db="UniProtKB">
        <authorList>
            <consortium name="WormBaseParasite"/>
        </authorList>
    </citation>
    <scope>IDENTIFICATION</scope>
</reference>
<dbReference type="InterPro" id="IPR014748">
    <property type="entry name" value="Enoyl-CoA_hydra_C"/>
</dbReference>
<dbReference type="WBParaSite" id="MCU_006115-RB">
    <property type="protein sequence ID" value="MCU_006115-RB"/>
    <property type="gene ID" value="MCU_006115"/>
</dbReference>
<evidence type="ECO:0000256" key="4">
    <source>
        <dbReference type="RuleBase" id="RU003707"/>
    </source>
</evidence>
<dbReference type="PANTHER" id="PTHR11941">
    <property type="entry name" value="ENOYL-COA HYDRATASE-RELATED"/>
    <property type="match status" value="1"/>
</dbReference>
<dbReference type="FunFam" id="1.10.12.10:FF:000001">
    <property type="entry name" value="Probable enoyl-CoA hydratase, mitochondrial"/>
    <property type="match status" value="1"/>
</dbReference>
<dbReference type="Gene3D" id="3.90.226.10">
    <property type="entry name" value="2-enoyl-CoA Hydratase, Chain A, domain 1"/>
    <property type="match status" value="1"/>
</dbReference>
<dbReference type="PANTHER" id="PTHR11941:SF54">
    <property type="entry name" value="ENOYL-COA HYDRATASE, MITOCHONDRIAL"/>
    <property type="match status" value="1"/>
</dbReference>
<dbReference type="PROSITE" id="PS00166">
    <property type="entry name" value="ENOYL_COA_HYDRATASE"/>
    <property type="match status" value="1"/>
</dbReference>
<dbReference type="InterPro" id="IPR018376">
    <property type="entry name" value="Enoyl-CoA_hyd/isom_CS"/>
</dbReference>
<dbReference type="GO" id="GO:0004300">
    <property type="term" value="F:enoyl-CoA hydratase activity"/>
    <property type="evidence" value="ECO:0007669"/>
    <property type="project" value="UniProtKB-EC"/>
</dbReference>
<dbReference type="CDD" id="cd06558">
    <property type="entry name" value="crotonase-like"/>
    <property type="match status" value="1"/>
</dbReference>
<dbReference type="FunFam" id="3.90.226.10:FF:000009">
    <property type="entry name" value="Carnitinyl-CoA dehydratase"/>
    <property type="match status" value="1"/>
</dbReference>
<dbReference type="GO" id="GO:0006635">
    <property type="term" value="P:fatty acid beta-oxidation"/>
    <property type="evidence" value="ECO:0007669"/>
    <property type="project" value="TreeGrafter"/>
</dbReference>
<organism evidence="5">
    <name type="scientific">Mesocestoides corti</name>
    <name type="common">Flatworm</name>
    <dbReference type="NCBI Taxonomy" id="53468"/>
    <lineage>
        <taxon>Eukaryota</taxon>
        <taxon>Metazoa</taxon>
        <taxon>Spiralia</taxon>
        <taxon>Lophotrochozoa</taxon>
        <taxon>Platyhelminthes</taxon>
        <taxon>Cestoda</taxon>
        <taxon>Eucestoda</taxon>
        <taxon>Cyclophyllidea</taxon>
        <taxon>Mesocestoididae</taxon>
        <taxon>Mesocestoides</taxon>
    </lineage>
</organism>
<dbReference type="InterPro" id="IPR029045">
    <property type="entry name" value="ClpP/crotonase-like_dom_sf"/>
</dbReference>
<evidence type="ECO:0000256" key="1">
    <source>
        <dbReference type="ARBA" id="ARBA00005254"/>
    </source>
</evidence>
<proteinExistence type="inferred from homology"/>
<dbReference type="Gene3D" id="1.10.12.10">
    <property type="entry name" value="Lyase 2-enoyl-coa Hydratase, Chain A, domain 2"/>
    <property type="match status" value="1"/>
</dbReference>
<evidence type="ECO:0000313" key="5">
    <source>
        <dbReference type="WBParaSite" id="MCU_006115-RB"/>
    </source>
</evidence>
<dbReference type="InterPro" id="IPR001753">
    <property type="entry name" value="Enoyl-CoA_hydra/iso"/>
</dbReference>
<keyword evidence="3" id="KW-0456">Lyase</keyword>
<protein>
    <recommendedName>
        <fullName evidence="2">enoyl-CoA hydratase</fullName>
        <ecNumber evidence="2">4.2.1.17</ecNumber>
    </recommendedName>
</protein>
<sequence length="283" mass="30373">MLKVAFVKKLAVSGTCLRLLSSLGQHESVIVSRRGRDCQIGLVQLNKPESHNALSPNLIDQLASSVEELDADASIRCLVLTGSEKVFSVGADVKHLASLEPSDVATEDVLHKWDVLASVKKPLIAVVNGPALGGGCELAMMCDVIYAGENARFGQPEIKLATIPGVGGTQRLIRAIGKSRAMEIILSGESISAKKAYEFGLVSCIHPVSEVLEKAISLAERISVHSLPALITVKAAVNSAQKLPLDEGLRMERKLFYASLLTKDCKEGMAAYIEKRQPKFTDS</sequence>
<evidence type="ECO:0000256" key="3">
    <source>
        <dbReference type="ARBA" id="ARBA00023239"/>
    </source>
</evidence>
<comment type="similarity">
    <text evidence="1 4">Belongs to the enoyl-CoA hydratase/isomerase family.</text>
</comment>
<dbReference type="SUPFAM" id="SSF52096">
    <property type="entry name" value="ClpP/crotonase"/>
    <property type="match status" value="1"/>
</dbReference>